<reference evidence="2 3" key="1">
    <citation type="submission" date="2016-10" db="EMBL/GenBank/DDBJ databases">
        <authorList>
            <person name="de Groot N.N."/>
        </authorList>
    </citation>
    <scope>NUCLEOTIDE SEQUENCE [LARGE SCALE GENOMIC DNA]</scope>
    <source>
        <strain evidence="2 3">DSM 5885</strain>
    </source>
</reference>
<name>A0A1G8M7U2_9RHOO</name>
<evidence type="ECO:0000256" key="1">
    <source>
        <dbReference type="SAM" id="MobiDB-lite"/>
    </source>
</evidence>
<evidence type="ECO:0000313" key="3">
    <source>
        <dbReference type="Proteomes" id="UP000198607"/>
    </source>
</evidence>
<organism evidence="2 3">
    <name type="scientific">Propionivibrio dicarboxylicus</name>
    <dbReference type="NCBI Taxonomy" id="83767"/>
    <lineage>
        <taxon>Bacteria</taxon>
        <taxon>Pseudomonadati</taxon>
        <taxon>Pseudomonadota</taxon>
        <taxon>Betaproteobacteria</taxon>
        <taxon>Rhodocyclales</taxon>
        <taxon>Rhodocyclaceae</taxon>
        <taxon>Propionivibrio</taxon>
    </lineage>
</organism>
<sequence length="102" mass="11067">MTIIEATGAALKSAEAGIHRRQDLRAEPIGASAELRHELSDRPTGDQRPAGNGSAAAAVSGHNYFGPERRIAQRRQARRNVMLDTRTRDRRAGADVERPALA</sequence>
<protein>
    <submittedName>
        <fullName evidence="2">Uncharacterized protein</fullName>
    </submittedName>
</protein>
<gene>
    <name evidence="2" type="ORF">SAMN05660652_03787</name>
</gene>
<evidence type="ECO:0000313" key="2">
    <source>
        <dbReference type="EMBL" id="SDI64049.1"/>
    </source>
</evidence>
<dbReference type="EMBL" id="FNCY01000024">
    <property type="protein sequence ID" value="SDI64049.1"/>
    <property type="molecule type" value="Genomic_DNA"/>
</dbReference>
<feature type="compositionally biased region" description="Basic and acidic residues" evidence="1">
    <location>
        <begin position="34"/>
        <end position="45"/>
    </location>
</feature>
<feature type="region of interest" description="Disordered" evidence="1">
    <location>
        <begin position="31"/>
        <end position="102"/>
    </location>
</feature>
<proteinExistence type="predicted"/>
<keyword evidence="3" id="KW-1185">Reference proteome</keyword>
<dbReference type="AlphaFoldDB" id="A0A1G8M7U2"/>
<dbReference type="Proteomes" id="UP000198607">
    <property type="component" value="Unassembled WGS sequence"/>
</dbReference>
<dbReference type="RefSeq" id="WP_143009929.1">
    <property type="nucleotide sequence ID" value="NZ_FNCY01000024.1"/>
</dbReference>
<feature type="compositionally biased region" description="Low complexity" evidence="1">
    <location>
        <begin position="50"/>
        <end position="61"/>
    </location>
</feature>
<feature type="compositionally biased region" description="Basic and acidic residues" evidence="1">
    <location>
        <begin position="85"/>
        <end position="102"/>
    </location>
</feature>
<dbReference type="STRING" id="83767.SAMN05660652_03787"/>
<accession>A0A1G8M7U2</accession>